<dbReference type="InterPro" id="IPR004937">
    <property type="entry name" value="Urea_transporter"/>
</dbReference>
<feature type="transmembrane region" description="Helical" evidence="7">
    <location>
        <begin position="111"/>
        <end position="128"/>
    </location>
</feature>
<accession>A0A7W2F901</accession>
<feature type="transmembrane region" description="Helical" evidence="7">
    <location>
        <begin position="207"/>
        <end position="225"/>
    </location>
</feature>
<keyword evidence="5 7" id="KW-1133">Transmembrane helix</keyword>
<evidence type="ECO:0000256" key="5">
    <source>
        <dbReference type="ARBA" id="ARBA00022989"/>
    </source>
</evidence>
<evidence type="ECO:0000256" key="6">
    <source>
        <dbReference type="ARBA" id="ARBA00023136"/>
    </source>
</evidence>
<evidence type="ECO:0000313" key="8">
    <source>
        <dbReference type="EMBL" id="MBA5687371.1"/>
    </source>
</evidence>
<keyword evidence="4 7" id="KW-0812">Transmembrane</keyword>
<dbReference type="Proteomes" id="UP000573499">
    <property type="component" value="Unassembled WGS sequence"/>
</dbReference>
<dbReference type="InterPro" id="IPR029020">
    <property type="entry name" value="Ammonium/urea_transptr"/>
</dbReference>
<feature type="transmembrane region" description="Helical" evidence="7">
    <location>
        <begin position="237"/>
        <end position="259"/>
    </location>
</feature>
<evidence type="ECO:0000313" key="9">
    <source>
        <dbReference type="Proteomes" id="UP000573499"/>
    </source>
</evidence>
<feature type="transmembrane region" description="Helical" evidence="7">
    <location>
        <begin position="148"/>
        <end position="173"/>
    </location>
</feature>
<evidence type="ECO:0000256" key="4">
    <source>
        <dbReference type="ARBA" id="ARBA00022692"/>
    </source>
</evidence>
<protein>
    <submittedName>
        <fullName evidence="8">Urea transporter</fullName>
    </submittedName>
</protein>
<evidence type="ECO:0000256" key="2">
    <source>
        <dbReference type="ARBA" id="ARBA00005914"/>
    </source>
</evidence>
<dbReference type="AlphaFoldDB" id="A0A7W2F901"/>
<gene>
    <name evidence="8" type="ORF">H3H39_09970</name>
</gene>
<sequence>MRSPLAGIGQIYFQSSPLFGLLLLGCLYLSAPALAAGCLLGVCAASGTAWTLDYPQAEREAGQYGFNGALSGVGLCAAWQFNVALLCWIALAGMATALLTRAMTRWGWPPLTFLFVLVMWLSTAAGPALGLTSRMSEVGAGCGMASPGYAFCVIGQASFVGAAAPGLLLWLALARGRKHLGAWGLAGGGLAWAVLSLASLALPAAPVAAVATAAGANSALTALGLSVHERHWRWRCLGAVTSIGLCACFAALGLDFYTLPFVLSVWLVLAVTAQNDVA</sequence>
<keyword evidence="6 7" id="KW-0472">Membrane</keyword>
<dbReference type="PANTHER" id="PTHR10464">
    <property type="entry name" value="UREA TRANSPORTER"/>
    <property type="match status" value="1"/>
</dbReference>
<name>A0A7W2F901_9BURK</name>
<dbReference type="GO" id="GO:0015204">
    <property type="term" value="F:urea transmembrane transporter activity"/>
    <property type="evidence" value="ECO:0007669"/>
    <property type="project" value="InterPro"/>
</dbReference>
<keyword evidence="9" id="KW-1185">Reference proteome</keyword>
<feature type="transmembrane region" description="Helical" evidence="7">
    <location>
        <begin position="77"/>
        <end position="99"/>
    </location>
</feature>
<dbReference type="RefSeq" id="WP_182153221.1">
    <property type="nucleotide sequence ID" value="NZ_JACEZU010000004.1"/>
</dbReference>
<keyword evidence="3" id="KW-1003">Cell membrane</keyword>
<proteinExistence type="inferred from homology"/>
<dbReference type="Gene3D" id="1.10.3430.10">
    <property type="entry name" value="Ammonium transporter AmtB like domains"/>
    <property type="match status" value="1"/>
</dbReference>
<dbReference type="GO" id="GO:0005886">
    <property type="term" value="C:plasma membrane"/>
    <property type="evidence" value="ECO:0007669"/>
    <property type="project" value="UniProtKB-SubCell"/>
</dbReference>
<comment type="subcellular location">
    <subcellularLocation>
        <location evidence="1">Cell membrane</location>
        <topology evidence="1">Multi-pass membrane protein</topology>
    </subcellularLocation>
</comment>
<evidence type="ECO:0000256" key="7">
    <source>
        <dbReference type="SAM" id="Phobius"/>
    </source>
</evidence>
<dbReference type="PANTHER" id="PTHR10464:SF4">
    <property type="entry name" value="UREA TRANSPORTER"/>
    <property type="match status" value="1"/>
</dbReference>
<organism evidence="8 9">
    <name type="scientific">Rugamonas apoptosis</name>
    <dbReference type="NCBI Taxonomy" id="2758570"/>
    <lineage>
        <taxon>Bacteria</taxon>
        <taxon>Pseudomonadati</taxon>
        <taxon>Pseudomonadota</taxon>
        <taxon>Betaproteobacteria</taxon>
        <taxon>Burkholderiales</taxon>
        <taxon>Oxalobacteraceae</taxon>
        <taxon>Telluria group</taxon>
        <taxon>Rugamonas</taxon>
    </lineage>
</organism>
<evidence type="ECO:0000256" key="3">
    <source>
        <dbReference type="ARBA" id="ARBA00022475"/>
    </source>
</evidence>
<dbReference type="Pfam" id="PF03253">
    <property type="entry name" value="UT"/>
    <property type="match status" value="1"/>
</dbReference>
<comment type="similarity">
    <text evidence="2">Belongs to the urea transporter family.</text>
</comment>
<reference evidence="8 9" key="1">
    <citation type="submission" date="2020-07" db="EMBL/GenBank/DDBJ databases">
        <title>Novel species isolated from subtropical streams in China.</title>
        <authorList>
            <person name="Lu H."/>
        </authorList>
    </citation>
    <scope>NUCLEOTIDE SEQUENCE [LARGE SCALE GENOMIC DNA]</scope>
    <source>
        <strain evidence="8 9">LX47W</strain>
    </source>
</reference>
<comment type="caution">
    <text evidence="8">The sequence shown here is derived from an EMBL/GenBank/DDBJ whole genome shotgun (WGS) entry which is preliminary data.</text>
</comment>
<dbReference type="EMBL" id="JACEZU010000004">
    <property type="protein sequence ID" value="MBA5687371.1"/>
    <property type="molecule type" value="Genomic_DNA"/>
</dbReference>
<feature type="transmembrane region" description="Helical" evidence="7">
    <location>
        <begin position="180"/>
        <end position="201"/>
    </location>
</feature>
<dbReference type="PROSITE" id="PS51257">
    <property type="entry name" value="PROKAR_LIPOPROTEIN"/>
    <property type="match status" value="1"/>
</dbReference>
<evidence type="ECO:0000256" key="1">
    <source>
        <dbReference type="ARBA" id="ARBA00004651"/>
    </source>
</evidence>